<feature type="compositionally biased region" description="Acidic residues" evidence="9">
    <location>
        <begin position="391"/>
        <end position="400"/>
    </location>
</feature>
<dbReference type="FunFam" id="1.25.10.10:FF:000273">
    <property type="entry name" value="Huntingtin"/>
    <property type="match status" value="1"/>
</dbReference>
<comment type="function">
    <text evidence="1">May play a role in microtubule-mediated transport or vesicle function.</text>
</comment>
<feature type="region of interest" description="Disordered" evidence="9">
    <location>
        <begin position="1635"/>
        <end position="1662"/>
    </location>
</feature>
<accession>A0AAD7SZN2</accession>
<comment type="subcellular location">
    <subcellularLocation>
        <location evidence="3">Cytoplasm</location>
    </subcellularLocation>
    <subcellularLocation>
        <location evidence="2">Nucleus</location>
    </subcellularLocation>
</comment>
<dbReference type="Pfam" id="PF20926">
    <property type="entry name" value="Htt_N-HEAT_1"/>
    <property type="match status" value="1"/>
</dbReference>
<feature type="compositionally biased region" description="Polar residues" evidence="9">
    <location>
        <begin position="475"/>
        <end position="490"/>
    </location>
</feature>
<evidence type="ECO:0000313" key="11">
    <source>
        <dbReference type="Proteomes" id="UP001221898"/>
    </source>
</evidence>
<feature type="compositionally biased region" description="Low complexity" evidence="9">
    <location>
        <begin position="407"/>
        <end position="428"/>
    </location>
</feature>
<dbReference type="SUPFAM" id="SSF48371">
    <property type="entry name" value="ARM repeat"/>
    <property type="match status" value="2"/>
</dbReference>
<organism evidence="10 11">
    <name type="scientific">Aldrovandia affinis</name>
    <dbReference type="NCBI Taxonomy" id="143900"/>
    <lineage>
        <taxon>Eukaryota</taxon>
        <taxon>Metazoa</taxon>
        <taxon>Chordata</taxon>
        <taxon>Craniata</taxon>
        <taxon>Vertebrata</taxon>
        <taxon>Euteleostomi</taxon>
        <taxon>Actinopterygii</taxon>
        <taxon>Neopterygii</taxon>
        <taxon>Teleostei</taxon>
        <taxon>Notacanthiformes</taxon>
        <taxon>Halosauridae</taxon>
        <taxon>Aldrovandia</taxon>
    </lineage>
</organism>
<evidence type="ECO:0000256" key="3">
    <source>
        <dbReference type="ARBA" id="ARBA00004496"/>
    </source>
</evidence>
<reference evidence="10" key="1">
    <citation type="journal article" date="2023" name="Science">
        <title>Genome structures resolve the early diversification of teleost fishes.</title>
        <authorList>
            <person name="Parey E."/>
            <person name="Louis A."/>
            <person name="Montfort J."/>
            <person name="Bouchez O."/>
            <person name="Roques C."/>
            <person name="Iampietro C."/>
            <person name="Lluch J."/>
            <person name="Castinel A."/>
            <person name="Donnadieu C."/>
            <person name="Desvignes T."/>
            <person name="Floi Bucao C."/>
            <person name="Jouanno E."/>
            <person name="Wen M."/>
            <person name="Mejri S."/>
            <person name="Dirks R."/>
            <person name="Jansen H."/>
            <person name="Henkel C."/>
            <person name="Chen W.J."/>
            <person name="Zahm M."/>
            <person name="Cabau C."/>
            <person name="Klopp C."/>
            <person name="Thompson A.W."/>
            <person name="Robinson-Rechavi M."/>
            <person name="Braasch I."/>
            <person name="Lecointre G."/>
            <person name="Bobe J."/>
            <person name="Postlethwait J.H."/>
            <person name="Berthelot C."/>
            <person name="Roest Crollius H."/>
            <person name="Guiguen Y."/>
        </authorList>
    </citation>
    <scope>NUCLEOTIDE SEQUENCE</scope>
    <source>
        <strain evidence="10">NC1722</strain>
    </source>
</reference>
<evidence type="ECO:0000256" key="4">
    <source>
        <dbReference type="ARBA" id="ARBA00007153"/>
    </source>
</evidence>
<dbReference type="InterPro" id="IPR016024">
    <property type="entry name" value="ARM-type_fold"/>
</dbReference>
<dbReference type="Gene3D" id="1.25.10.10">
    <property type="entry name" value="Leucine-rich Repeat Variant"/>
    <property type="match status" value="2"/>
</dbReference>
<dbReference type="InterPro" id="IPR048411">
    <property type="entry name" value="Htt_N_HEAT_rpt-1"/>
</dbReference>
<feature type="region of interest" description="Disordered" evidence="9">
    <location>
        <begin position="1113"/>
        <end position="1167"/>
    </location>
</feature>
<evidence type="ECO:0000313" key="10">
    <source>
        <dbReference type="EMBL" id="KAJ8411067.1"/>
    </source>
</evidence>
<comment type="similarity">
    <text evidence="4">Belongs to the huntingtin family.</text>
</comment>
<feature type="compositionally biased region" description="Acidic residues" evidence="9">
    <location>
        <begin position="1645"/>
        <end position="1654"/>
    </location>
</feature>
<feature type="compositionally biased region" description="Basic and acidic residues" evidence="9">
    <location>
        <begin position="567"/>
        <end position="576"/>
    </location>
</feature>
<keyword evidence="7" id="KW-0539">Nucleus</keyword>
<proteinExistence type="inferred from homology"/>
<feature type="region of interest" description="Disordered" evidence="9">
    <location>
        <begin position="384"/>
        <end position="499"/>
    </location>
</feature>
<keyword evidence="5" id="KW-0963">Cytoplasm</keyword>
<dbReference type="Proteomes" id="UP001221898">
    <property type="component" value="Unassembled WGS sequence"/>
</dbReference>
<dbReference type="GO" id="GO:0005634">
    <property type="term" value="C:nucleus"/>
    <property type="evidence" value="ECO:0007669"/>
    <property type="project" value="UniProtKB-SubCell"/>
</dbReference>
<comment type="caution">
    <text evidence="10">The sequence shown here is derived from an EMBL/GenBank/DDBJ whole genome shotgun (WGS) entry which is preliminary data.</text>
</comment>
<dbReference type="PANTHER" id="PTHR10170:SF10">
    <property type="entry name" value="HUNTINGTIN"/>
    <property type="match status" value="1"/>
</dbReference>
<evidence type="ECO:0000256" key="5">
    <source>
        <dbReference type="ARBA" id="ARBA00022490"/>
    </source>
</evidence>
<dbReference type="PRINTS" id="PR00375">
    <property type="entry name" value="HUNTINGTIN"/>
</dbReference>
<dbReference type="InterPro" id="IPR024613">
    <property type="entry name" value="Huntingtin_N_HEAT_rpt-2"/>
</dbReference>
<evidence type="ECO:0000256" key="2">
    <source>
        <dbReference type="ARBA" id="ARBA00004123"/>
    </source>
</evidence>
<dbReference type="EMBL" id="JAINUG010000024">
    <property type="protein sequence ID" value="KAJ8411067.1"/>
    <property type="molecule type" value="Genomic_DNA"/>
</dbReference>
<keyword evidence="11" id="KW-1185">Reference proteome</keyword>
<dbReference type="GO" id="GO:0005737">
    <property type="term" value="C:cytoplasm"/>
    <property type="evidence" value="ECO:0007669"/>
    <property type="project" value="UniProtKB-SubCell"/>
</dbReference>
<dbReference type="Pfam" id="PF12372">
    <property type="entry name" value="Htt_N-HEAT"/>
    <property type="match status" value="1"/>
</dbReference>
<evidence type="ECO:0000256" key="1">
    <source>
        <dbReference type="ARBA" id="ARBA00002907"/>
    </source>
</evidence>
<name>A0AAD7SZN2_9TELE</name>
<feature type="compositionally biased region" description="Low complexity" evidence="9">
    <location>
        <begin position="1115"/>
        <end position="1127"/>
    </location>
</feature>
<dbReference type="InterPro" id="IPR028426">
    <property type="entry name" value="Huntingtin_fam"/>
</dbReference>
<feature type="region of interest" description="Disordered" evidence="9">
    <location>
        <begin position="521"/>
        <end position="541"/>
    </location>
</feature>
<evidence type="ECO:0000256" key="9">
    <source>
        <dbReference type="SAM" id="MobiDB-lite"/>
    </source>
</evidence>
<feature type="region of interest" description="Disordered" evidence="9">
    <location>
        <begin position="554"/>
        <end position="576"/>
    </location>
</feature>
<evidence type="ECO:0000256" key="6">
    <source>
        <dbReference type="ARBA" id="ARBA00022737"/>
    </source>
</evidence>
<evidence type="ECO:0000256" key="7">
    <source>
        <dbReference type="ARBA" id="ARBA00023242"/>
    </source>
</evidence>
<gene>
    <name evidence="10" type="ORF">AAFF_G00181020</name>
</gene>
<dbReference type="FunFam" id="1.25.10.10:FF:000356">
    <property type="entry name" value="Putative huntingtin"/>
    <property type="match status" value="1"/>
</dbReference>
<dbReference type="InterPro" id="IPR000091">
    <property type="entry name" value="Huntingtin"/>
</dbReference>
<sequence length="1694" mass="185922">MATMEKLMKAFESLKSFQQQQGPQSAEELMQKQKKELATTKKDRVTHCLTICENIVAQSLRTSPEFQKLLGIAMEMFLLCSDDVESDVRMVADECLNKIIKALMDTNLPRLQLELYKEIKKNGASRSLRAALWRFAELCHLVRPQKCRPYLVNLLPCLTRISKRPEEAVQESLAAAIPKIMAALGHFANDGEIKALLKALVANLKSSSSTIRRTAASSAVGVCQHSRRTQYFYTWLLNVLLGLLVPVDAEHSSPLILGVLLTLRYLMPLLQQQVTDSSLKGSFGSNRKEADIAPTREQLIQVYELTLHYTQHRDHNVVTASLELLQQVFRTPSPDLLHALTVPGGMPHVTVSREEAESHAHSGSILELIAGGGSSCSPLILRKPKGKMLTGEEEGLEDDMETRSEVSTGAFTAASATSSSSGTSTLAAVDIITEQPRSSQRGLQPEDPADPSGPCTPEDEEDSLGRGGALGASHGANSSPSDGSLSTTKGSDLAGTPSDCAELVLDGRDSQYSGMQIGTLQDEEEEEGGASAGPEEAPRPFSQSALALSKPHLVEGKGHSRQSSDSSVDRLIPKDEVVESTELENKPSRIKGEIGHYTDQTAEPLVHCVRLLSASFLLTGQKNGLVPDREVRVSVKALAVSCVGAATALHPEVFFNRLYREPLEGLQPDEQQYITDILRFIEHADPQIRGATAVLCGTVIYSILTKTRFSVEPWLARVKISTGNPISLVDCVPLMQRSLKDESSVTCKMACLAVRHCIMTLCSSSFSELGLQLVIDLLALRDCSYWLVRTELLETLAEMDFRLVSFLERKTESLHKGEHHYTGLLKLQDRVLSDVVIHFLGDEDPRVRHAAAATVSRLISRLFYDCDQGQTDPVVAMAREQSSVHLQLLMHETQPPSHFTVSTISRTYRGYSVSQSASDVTVENNLSRVITAVSHALASSTSRALTFGCCEALCLLSSAYPVCTWSVGWHCGYVSSSVSQPNRSSLYKNRGRSLSVPQVGSVEEMRRSCTVGMANIVLSLLSSAWFPLDLPAHQDALLLAGNLLAAVAPKCLRSPFMAEEEPGAGAAKQEEPWPAPGDRSVVAMVEQLFSHLLKVINICAHVLDEVAPGPAVKASLPSLSNTPSLSPIRRKSKEKEPTEPSAVPMSPKKSSEGNSAGRPADTTGTATLNKSTTLGSFYHLPPYLKLYDVLKATHANYKVTLDLHNASEKFGGFLRSALDVLSQLLELATLQDIGKCVEEILGYLKSCFSREPTMATVCVQQLLKTLFGTNLASQYDGSLSNPCKAQGKALRLGSLRNMVQAEQEQDPSGWFDVMQKVPSQLKTSVTNATRNRGDKNAIHSHIRLFEPLVIKALKQYTTSTSVSLQRQVLDLLSQLVQLRVNYCLLDSDQVFIGFVLKQFEYIEVGQFRDSDAIVPSIFFFLVLLSYERYHSKQIINIPKIIQLCDGIMASGRKAVTHAIPALQPIVHDLFVLRGSNKADAGRELETQKEVVVSMLLRLIQHHQVLQMFILVLQQCHKENEDKWKRLSRQIADIILPMITKQQMLLDSNEALGVLNTLFETVAPSSLRPVDMLLKTMFVTPATMASVAMVQLWVSGILAVFRVLISQSTEDIVLSRVHELSLSPLLLSCQTIRRLRGDSPHTPPATEEEGGEEERGDPPRQPPEEAFSRFLLQLVGVLLEDIATAPLLLVSCRFG</sequence>
<dbReference type="InterPro" id="IPR011989">
    <property type="entry name" value="ARM-like"/>
</dbReference>
<evidence type="ECO:0000256" key="8">
    <source>
        <dbReference type="ARBA" id="ARBA00068126"/>
    </source>
</evidence>
<protein>
    <recommendedName>
        <fullName evidence="8">Huntingtin</fullName>
    </recommendedName>
</protein>
<dbReference type="PANTHER" id="PTHR10170">
    <property type="entry name" value="HUNTINGTON DISEASE PROTEIN"/>
    <property type="match status" value="1"/>
</dbReference>
<keyword evidence="6" id="KW-0677">Repeat</keyword>